<evidence type="ECO:0000313" key="2">
    <source>
        <dbReference type="Proteomes" id="UP001385951"/>
    </source>
</evidence>
<gene>
    <name evidence="1" type="ORF">QCA50_006488</name>
</gene>
<sequence length="581" mass="65277">MLYIYCKELEPDHYVVPFTTPNLQILHDIRVALIEDSYYKRWFSNPVKHWRFEFFFWPLDVENEPLATLPDRLKAYEQTPSLPPITRVADLSGRVILCLSQEFQDSLNTPPTLESFSKLTLSPSQAIKEARNKSNLDGELASSPSFVANSPSTYAKEQVAYPIFNGQPANRQGPPVTLFSPVLATLNDRLEQIHNSTPVSPPSATLLKDTTTLFEAATRIYDNKNQCLEAMREPLQRVLDLKLTEQAAAGDHTTLTDGAIKIVLDSGLSALIGYLKCSPETGVGGDPGLQASLSFRKHVTSKAYESISNVSACPCILIGISGTQITILTGIFIDRVVVQPLIKLNLLNRRTNPDEHVAYMARVFAAIANSFKELRQEYREIIPSDGIDYQYMFPKPSLSDGQSLPSDLRYLSLLGYDERPSDNFHQTIYSGELDGKPVVIKFTDSYNANAHRMLAEYGFAPTLHFYASVCGGHHMIIMDKVQGRTAHSTFLRRPVPLPIKERVEKAIGLLHQSDLVFGDLRRGNIMVTEDESVMLVDFDWVGEEYVARYPETLNLDVDWPDDVQPGGLMTKEHDYLMLERL</sequence>
<evidence type="ECO:0000313" key="1">
    <source>
        <dbReference type="EMBL" id="KAK7689849.1"/>
    </source>
</evidence>
<dbReference type="SUPFAM" id="SSF56112">
    <property type="entry name" value="Protein kinase-like (PK-like)"/>
    <property type="match status" value="1"/>
</dbReference>
<name>A0AAW0GDQ9_9APHY</name>
<dbReference type="InterPro" id="IPR011009">
    <property type="entry name" value="Kinase-like_dom_sf"/>
</dbReference>
<proteinExistence type="predicted"/>
<dbReference type="EMBL" id="JASBNA010000007">
    <property type="protein sequence ID" value="KAK7689849.1"/>
    <property type="molecule type" value="Genomic_DNA"/>
</dbReference>
<keyword evidence="2" id="KW-1185">Reference proteome</keyword>
<evidence type="ECO:0008006" key="3">
    <source>
        <dbReference type="Google" id="ProtNLM"/>
    </source>
</evidence>
<protein>
    <recommendedName>
        <fullName evidence="3">Non-specific serine/threonine protein kinase</fullName>
    </recommendedName>
</protein>
<dbReference type="Proteomes" id="UP001385951">
    <property type="component" value="Unassembled WGS sequence"/>
</dbReference>
<comment type="caution">
    <text evidence="1">The sequence shown here is derived from an EMBL/GenBank/DDBJ whole genome shotgun (WGS) entry which is preliminary data.</text>
</comment>
<reference evidence="1 2" key="1">
    <citation type="submission" date="2022-09" db="EMBL/GenBank/DDBJ databases">
        <authorList>
            <person name="Palmer J.M."/>
        </authorList>
    </citation>
    <scope>NUCLEOTIDE SEQUENCE [LARGE SCALE GENOMIC DNA]</scope>
    <source>
        <strain evidence="1 2">DSM 7382</strain>
    </source>
</reference>
<accession>A0AAW0GDQ9</accession>
<dbReference type="AlphaFoldDB" id="A0AAW0GDQ9"/>
<organism evidence="1 2">
    <name type="scientific">Cerrena zonata</name>
    <dbReference type="NCBI Taxonomy" id="2478898"/>
    <lineage>
        <taxon>Eukaryota</taxon>
        <taxon>Fungi</taxon>
        <taxon>Dikarya</taxon>
        <taxon>Basidiomycota</taxon>
        <taxon>Agaricomycotina</taxon>
        <taxon>Agaricomycetes</taxon>
        <taxon>Polyporales</taxon>
        <taxon>Cerrenaceae</taxon>
        <taxon>Cerrena</taxon>
    </lineage>
</organism>